<feature type="non-terminal residue" evidence="1">
    <location>
        <position position="75"/>
    </location>
</feature>
<proteinExistence type="predicted"/>
<reference evidence="1" key="1">
    <citation type="submission" date="2023-03" db="EMBL/GenBank/DDBJ databases">
        <title>Draft assemblies of triclosan tolerant bacteria isolated from returned activated sludge.</title>
        <authorList>
            <person name="Van Hamelsveld S."/>
        </authorList>
    </citation>
    <scope>NUCLEOTIDE SEQUENCE</scope>
    <source>
        <strain evidence="1">GW210012_S60</strain>
    </source>
</reference>
<dbReference type="EMBL" id="JARJLO010000024">
    <property type="protein sequence ID" value="MDF3869254.1"/>
    <property type="molecule type" value="Genomic_DNA"/>
</dbReference>
<evidence type="ECO:0000313" key="1">
    <source>
        <dbReference type="EMBL" id="MDF3869254.1"/>
    </source>
</evidence>
<dbReference type="Proteomes" id="UP001217741">
    <property type="component" value="Unassembled WGS sequence"/>
</dbReference>
<sequence>MENLTIIKGSLALANYPFTTLPLDVQALMHRSYEPIARDGMGQLTKIFDAYCNITGSTVTYLGLSSPAFERTVRG</sequence>
<evidence type="ECO:0000313" key="2">
    <source>
        <dbReference type="Proteomes" id="UP001217741"/>
    </source>
</evidence>
<organism evidence="1 2">
    <name type="scientific">Pseudomonas putida</name>
    <name type="common">Arthrobacter siderocapsulatus</name>
    <dbReference type="NCBI Taxonomy" id="303"/>
    <lineage>
        <taxon>Bacteria</taxon>
        <taxon>Pseudomonadati</taxon>
        <taxon>Pseudomonadota</taxon>
        <taxon>Gammaproteobacteria</taxon>
        <taxon>Pseudomonadales</taxon>
        <taxon>Pseudomonadaceae</taxon>
        <taxon>Pseudomonas</taxon>
    </lineage>
</organism>
<protein>
    <submittedName>
        <fullName evidence="1">Uncharacterized protein</fullName>
    </submittedName>
</protein>
<dbReference type="RefSeq" id="WP_276233828.1">
    <property type="nucleotide sequence ID" value="NZ_JARJLN010000023.1"/>
</dbReference>
<name>A0AAW6PFK4_PSEPU</name>
<dbReference type="AlphaFoldDB" id="A0AAW6PFK4"/>
<comment type="caution">
    <text evidence="1">The sequence shown here is derived from an EMBL/GenBank/DDBJ whole genome shotgun (WGS) entry which is preliminary data.</text>
</comment>
<gene>
    <name evidence="1" type="ORF">P3W50_02050</name>
</gene>
<accession>A0AAW6PFK4</accession>